<proteinExistence type="predicted"/>
<gene>
    <name evidence="1" type="ORF">BV25DRAFT_1778561</name>
</gene>
<feature type="non-terminal residue" evidence="1">
    <location>
        <position position="77"/>
    </location>
</feature>
<reference evidence="1" key="1">
    <citation type="submission" date="2021-03" db="EMBL/GenBank/DDBJ databases">
        <authorList>
            <consortium name="DOE Joint Genome Institute"/>
            <person name="Ahrendt S."/>
            <person name="Looney B.P."/>
            <person name="Miyauchi S."/>
            <person name="Morin E."/>
            <person name="Drula E."/>
            <person name="Courty P.E."/>
            <person name="Chicoki N."/>
            <person name="Fauchery L."/>
            <person name="Kohler A."/>
            <person name="Kuo A."/>
            <person name="Labutti K."/>
            <person name="Pangilinan J."/>
            <person name="Lipzen A."/>
            <person name="Riley R."/>
            <person name="Andreopoulos W."/>
            <person name="He G."/>
            <person name="Johnson J."/>
            <person name="Barry K.W."/>
            <person name="Grigoriev I.V."/>
            <person name="Nagy L."/>
            <person name="Hibbett D."/>
            <person name="Henrissat B."/>
            <person name="Matheny P.B."/>
            <person name="Labbe J."/>
            <person name="Martin F."/>
        </authorList>
    </citation>
    <scope>NUCLEOTIDE SEQUENCE</scope>
    <source>
        <strain evidence="1">HHB10654</strain>
    </source>
</reference>
<keyword evidence="2" id="KW-1185">Reference proteome</keyword>
<name>A0ACB8SI06_9AGAM</name>
<comment type="caution">
    <text evidence="1">The sequence shown here is derived from an EMBL/GenBank/DDBJ whole genome shotgun (WGS) entry which is preliminary data.</text>
</comment>
<reference evidence="1" key="2">
    <citation type="journal article" date="2022" name="New Phytol.">
        <title>Evolutionary transition to the ectomycorrhizal habit in the genomes of a hyperdiverse lineage of mushroom-forming fungi.</title>
        <authorList>
            <person name="Looney B."/>
            <person name="Miyauchi S."/>
            <person name="Morin E."/>
            <person name="Drula E."/>
            <person name="Courty P.E."/>
            <person name="Kohler A."/>
            <person name="Kuo A."/>
            <person name="LaButti K."/>
            <person name="Pangilinan J."/>
            <person name="Lipzen A."/>
            <person name="Riley R."/>
            <person name="Andreopoulos W."/>
            <person name="He G."/>
            <person name="Johnson J."/>
            <person name="Nolan M."/>
            <person name="Tritt A."/>
            <person name="Barry K.W."/>
            <person name="Grigoriev I.V."/>
            <person name="Nagy L.G."/>
            <person name="Hibbett D."/>
            <person name="Henrissat B."/>
            <person name="Matheny P.B."/>
            <person name="Labbe J."/>
            <person name="Martin F.M."/>
        </authorList>
    </citation>
    <scope>NUCLEOTIDE SEQUENCE</scope>
    <source>
        <strain evidence="1">HHB10654</strain>
    </source>
</reference>
<organism evidence="1 2">
    <name type="scientific">Artomyces pyxidatus</name>
    <dbReference type="NCBI Taxonomy" id="48021"/>
    <lineage>
        <taxon>Eukaryota</taxon>
        <taxon>Fungi</taxon>
        <taxon>Dikarya</taxon>
        <taxon>Basidiomycota</taxon>
        <taxon>Agaricomycotina</taxon>
        <taxon>Agaricomycetes</taxon>
        <taxon>Russulales</taxon>
        <taxon>Auriscalpiaceae</taxon>
        <taxon>Artomyces</taxon>
    </lineage>
</organism>
<evidence type="ECO:0000313" key="2">
    <source>
        <dbReference type="Proteomes" id="UP000814140"/>
    </source>
</evidence>
<feature type="non-terminal residue" evidence="1">
    <location>
        <position position="1"/>
    </location>
</feature>
<accession>A0ACB8SI06</accession>
<protein>
    <submittedName>
        <fullName evidence="1">Uncharacterized protein</fullName>
    </submittedName>
</protein>
<dbReference type="Proteomes" id="UP000814140">
    <property type="component" value="Unassembled WGS sequence"/>
</dbReference>
<sequence length="77" mass="8562">GEIMYLRVPGMSIIVLNSLRVAADLLDRRATIYSDRPRLILTSEIYTGGPETAFAPYGDVWRRMKRAAHEGLNAIAA</sequence>
<evidence type="ECO:0000313" key="1">
    <source>
        <dbReference type="EMBL" id="KAI0056009.1"/>
    </source>
</evidence>
<dbReference type="EMBL" id="MU277273">
    <property type="protein sequence ID" value="KAI0056009.1"/>
    <property type="molecule type" value="Genomic_DNA"/>
</dbReference>